<evidence type="ECO:0000313" key="4">
    <source>
        <dbReference type="Proteomes" id="UP001370758"/>
    </source>
</evidence>
<dbReference type="GO" id="GO:0070072">
    <property type="term" value="P:vacuolar proton-transporting V-type ATPase complex assembly"/>
    <property type="evidence" value="ECO:0007669"/>
    <property type="project" value="InterPro"/>
</dbReference>
<feature type="compositionally biased region" description="Basic and acidic residues" evidence="2">
    <location>
        <begin position="250"/>
        <end position="275"/>
    </location>
</feature>
<name>A0AAV9VSX6_9PEZI</name>
<feature type="region of interest" description="Disordered" evidence="2">
    <location>
        <begin position="90"/>
        <end position="149"/>
    </location>
</feature>
<sequence>MATQEDLDELQDKLDLLIISYLDLFDKYQASRAEISRALSDGFFNLAQANFNAPNRGRYGQDMYDNRMQALRGVRIAVDETDVTAYTLTDLTTPPEIENSEKVELETSPKLDGSEPESVKEKDSGLLDQANSDTPDADPDDSEAALTLANPKTDPLRWFGILRPTALGSAQKNFVHSLPPIMKLVSTLSDIESHEKRIRDLRHTVRGMRKELGINLDDEPAEEPAEEPVLMPSLEKLSISNNTAGDETIDGDRSEGTTSGERPDEGTEKVIKSTE</sequence>
<proteinExistence type="predicted"/>
<dbReference type="GO" id="GO:0051082">
    <property type="term" value="F:unfolded protein binding"/>
    <property type="evidence" value="ECO:0007669"/>
    <property type="project" value="TreeGrafter"/>
</dbReference>
<dbReference type="EMBL" id="JAVHJL010000011">
    <property type="protein sequence ID" value="KAK6496299.1"/>
    <property type="molecule type" value="Genomic_DNA"/>
</dbReference>
<dbReference type="GO" id="GO:1990871">
    <property type="term" value="C:Vma12-Vma22 assembly complex"/>
    <property type="evidence" value="ECO:0007669"/>
    <property type="project" value="TreeGrafter"/>
</dbReference>
<evidence type="ECO:0000313" key="3">
    <source>
        <dbReference type="EMBL" id="KAK6496299.1"/>
    </source>
</evidence>
<evidence type="ECO:0000256" key="2">
    <source>
        <dbReference type="SAM" id="MobiDB-lite"/>
    </source>
</evidence>
<dbReference type="PANTHER" id="PTHR31996">
    <property type="entry name" value="COILED-COIL DOMAIN-CONTAINING PROTEIN 115"/>
    <property type="match status" value="1"/>
</dbReference>
<evidence type="ECO:0000256" key="1">
    <source>
        <dbReference type="ARBA" id="ARBA00093634"/>
    </source>
</evidence>
<reference evidence="3 4" key="1">
    <citation type="submission" date="2023-08" db="EMBL/GenBank/DDBJ databases">
        <authorList>
            <person name="Palmer J.M."/>
        </authorList>
    </citation>
    <scope>NUCLEOTIDE SEQUENCE [LARGE SCALE GENOMIC DNA]</scope>
    <source>
        <strain evidence="3 4">TWF481</strain>
    </source>
</reference>
<dbReference type="Pfam" id="PF21730">
    <property type="entry name" value="Vma22_CCDC115"/>
    <property type="match status" value="1"/>
</dbReference>
<organism evidence="3 4">
    <name type="scientific">Arthrobotrys musiformis</name>
    <dbReference type="NCBI Taxonomy" id="47236"/>
    <lineage>
        <taxon>Eukaryota</taxon>
        <taxon>Fungi</taxon>
        <taxon>Dikarya</taxon>
        <taxon>Ascomycota</taxon>
        <taxon>Pezizomycotina</taxon>
        <taxon>Orbiliomycetes</taxon>
        <taxon>Orbiliales</taxon>
        <taxon>Orbiliaceae</taxon>
        <taxon>Arthrobotrys</taxon>
    </lineage>
</organism>
<dbReference type="InterPro" id="IPR040357">
    <property type="entry name" value="Vma22/CCDC115"/>
</dbReference>
<dbReference type="Proteomes" id="UP001370758">
    <property type="component" value="Unassembled WGS sequence"/>
</dbReference>
<protein>
    <recommendedName>
        <fullName evidence="1">Vacuolar ATPase assembly protein VMA22</fullName>
    </recommendedName>
</protein>
<feature type="compositionally biased region" description="Basic and acidic residues" evidence="2">
    <location>
        <begin position="99"/>
        <end position="125"/>
    </location>
</feature>
<keyword evidence="4" id="KW-1185">Reference proteome</keyword>
<gene>
    <name evidence="3" type="ORF">TWF481_002324</name>
</gene>
<comment type="caution">
    <text evidence="3">The sequence shown here is derived from an EMBL/GenBank/DDBJ whole genome shotgun (WGS) entry which is preliminary data.</text>
</comment>
<feature type="region of interest" description="Disordered" evidence="2">
    <location>
        <begin position="214"/>
        <end position="275"/>
    </location>
</feature>
<accession>A0AAV9VSX6</accession>
<feature type="compositionally biased region" description="Acidic residues" evidence="2">
    <location>
        <begin position="216"/>
        <end position="226"/>
    </location>
</feature>
<dbReference type="PANTHER" id="PTHR31996:SF2">
    <property type="entry name" value="COILED-COIL DOMAIN-CONTAINING PROTEIN 115"/>
    <property type="match status" value="1"/>
</dbReference>
<dbReference type="AlphaFoldDB" id="A0AAV9VSX6"/>